<keyword evidence="2" id="KW-1185">Reference proteome</keyword>
<accession>A0A4R0G1R9</accession>
<dbReference type="Pfam" id="PF25680">
    <property type="entry name" value="Mom"/>
    <property type="match status" value="1"/>
</dbReference>
<evidence type="ECO:0000313" key="1">
    <source>
        <dbReference type="EMBL" id="TCB90470.1"/>
    </source>
</evidence>
<dbReference type="InterPro" id="IPR057895">
    <property type="entry name" value="Mom"/>
</dbReference>
<sequence length="289" mass="31643">MLEQLSLFDPAFCQRWRGGNHTWRPVREGGFDQRRYRLAPVPEAAARRFVAEHHYSKSFPAARMSFGLLEGDHLVGAVVLGVPMHPAVLTKPFPTLGPGRAAEISRLVLLDEVPSNAESWVLGQLFRLAAEQGIRGLVAFSDPMPRILGGAVLMPGHVGHVYRVTRGKYLGRGTARTVTILPNGTVLTARAVQKVRAGERGAAGVRARLMALGARPLPEMVAEYARAGADLTPGEWLELALAQIGARRVRHRGCHRFVWPVGDKGWRRRCPIGLVELPYPLATDPAVTL</sequence>
<gene>
    <name evidence="1" type="ORF">E0H26_26980</name>
</gene>
<organism evidence="1 2">
    <name type="scientific">Micromonospora zingiberis</name>
    <dbReference type="NCBI Taxonomy" id="2053011"/>
    <lineage>
        <taxon>Bacteria</taxon>
        <taxon>Bacillati</taxon>
        <taxon>Actinomycetota</taxon>
        <taxon>Actinomycetes</taxon>
        <taxon>Micromonosporales</taxon>
        <taxon>Micromonosporaceae</taxon>
        <taxon>Micromonospora</taxon>
    </lineage>
</organism>
<evidence type="ECO:0000313" key="2">
    <source>
        <dbReference type="Proteomes" id="UP000292274"/>
    </source>
</evidence>
<dbReference type="EMBL" id="SJJR01000029">
    <property type="protein sequence ID" value="TCB90470.1"/>
    <property type="molecule type" value="Genomic_DNA"/>
</dbReference>
<dbReference type="OrthoDB" id="3366835at2"/>
<name>A0A4R0G1R9_9ACTN</name>
<comment type="caution">
    <text evidence="1">The sequence shown here is derived from an EMBL/GenBank/DDBJ whole genome shotgun (WGS) entry which is preliminary data.</text>
</comment>
<dbReference type="AlphaFoldDB" id="A0A4R0G1R9"/>
<dbReference type="Proteomes" id="UP000292274">
    <property type="component" value="Unassembled WGS sequence"/>
</dbReference>
<dbReference type="RefSeq" id="WP_131308798.1">
    <property type="nucleotide sequence ID" value="NZ_SJJR01000029.1"/>
</dbReference>
<reference evidence="1 2" key="1">
    <citation type="submission" date="2019-02" db="EMBL/GenBank/DDBJ databases">
        <title>Jishengella sp. nov., isolated from a root of Zingiber montanum.</title>
        <authorList>
            <person name="Kuncharoen N."/>
            <person name="Kudo T."/>
            <person name="Masahiro Y."/>
            <person name="Ohkuma M."/>
            <person name="Tanasupawat S."/>
        </authorList>
    </citation>
    <scope>NUCLEOTIDE SEQUENCE [LARGE SCALE GENOMIC DNA]</scope>
    <source>
        <strain evidence="1 2">PLAI 1-1</strain>
    </source>
</reference>
<proteinExistence type="predicted"/>
<protein>
    <submittedName>
        <fullName evidence="1">Uncharacterized protein</fullName>
    </submittedName>
</protein>